<dbReference type="Proteomes" id="UP000306719">
    <property type="component" value="Unassembled WGS sequence"/>
</dbReference>
<name>A0A5S3X021_9GAMM</name>
<comment type="caution">
    <text evidence="2">The sequence shown here is derived from an EMBL/GenBank/DDBJ whole genome shotgun (WGS) entry which is preliminary data.</text>
</comment>
<dbReference type="RefSeq" id="WP_138544883.1">
    <property type="nucleotide sequence ID" value="NZ_PNCJ01000015.1"/>
</dbReference>
<accession>A0A5S3X021</accession>
<feature type="transmembrane region" description="Helical" evidence="1">
    <location>
        <begin position="120"/>
        <end position="138"/>
    </location>
</feature>
<feature type="transmembrane region" description="Helical" evidence="1">
    <location>
        <begin position="12"/>
        <end position="43"/>
    </location>
</feature>
<reference evidence="2 3" key="1">
    <citation type="submission" date="2018-01" db="EMBL/GenBank/DDBJ databases">
        <authorList>
            <person name="Paulsen S."/>
            <person name="Gram L.K."/>
        </authorList>
    </citation>
    <scope>NUCLEOTIDE SEQUENCE [LARGE SCALE GENOMIC DNA]</scope>
    <source>
        <strain evidence="2 3">S2599</strain>
    </source>
</reference>
<keyword evidence="1" id="KW-1133">Transmembrane helix</keyword>
<dbReference type="EMBL" id="PNCJ01000015">
    <property type="protein sequence ID" value="TMP37234.1"/>
    <property type="molecule type" value="Genomic_DNA"/>
</dbReference>
<evidence type="ECO:0000313" key="3">
    <source>
        <dbReference type="Proteomes" id="UP000306719"/>
    </source>
</evidence>
<sequence>MKSNFYKISVMIFLLFMSFIFGVLPPVIFIFLSMLIEVVIHLFEKQKRNGFRKEIRIKKEPKNKNIKRSCNHYLAEYVKGDMYSSTAIGVPIIAFVNNVVGYYRGYNFGFDNLAQSGLELISLIVFSYQFAYLVIYLVKFSFVDSKYRIVLLRPFDEASSKGSLFLINNLNKYGEVITLSDKNIIKERAKRLSFFDLAFKPTLFESSDLNWKGHVSYIASSSDHAVFDLSKITPAVEWELNLIISSFPKRKVIIVVFDDNLERRIRRKYSNNVTVFKLDSQADKIDFRIHLKMQLGIEFKRNH</sequence>
<dbReference type="OrthoDB" id="9891942at2"/>
<evidence type="ECO:0000313" key="2">
    <source>
        <dbReference type="EMBL" id="TMP37234.1"/>
    </source>
</evidence>
<reference evidence="3" key="2">
    <citation type="submission" date="2019-06" db="EMBL/GenBank/DDBJ databases">
        <title>Co-occurence of chitin degradation, pigmentation and bioactivity in marine Pseudoalteromonas.</title>
        <authorList>
            <person name="Sonnenschein E.C."/>
            <person name="Bech P.K."/>
        </authorList>
    </citation>
    <scope>NUCLEOTIDE SEQUENCE [LARGE SCALE GENOMIC DNA]</scope>
    <source>
        <strain evidence="3">S2599</strain>
    </source>
</reference>
<feature type="transmembrane region" description="Helical" evidence="1">
    <location>
        <begin position="82"/>
        <end position="100"/>
    </location>
</feature>
<organism evidence="2 3">
    <name type="scientific">Pseudoalteromonas rubra</name>
    <dbReference type="NCBI Taxonomy" id="43658"/>
    <lineage>
        <taxon>Bacteria</taxon>
        <taxon>Pseudomonadati</taxon>
        <taxon>Pseudomonadota</taxon>
        <taxon>Gammaproteobacteria</taxon>
        <taxon>Alteromonadales</taxon>
        <taxon>Pseudoalteromonadaceae</taxon>
        <taxon>Pseudoalteromonas</taxon>
    </lineage>
</organism>
<protein>
    <submittedName>
        <fullName evidence="2">Uncharacterized protein</fullName>
    </submittedName>
</protein>
<keyword evidence="1" id="KW-0812">Transmembrane</keyword>
<dbReference type="AlphaFoldDB" id="A0A5S3X021"/>
<keyword evidence="1" id="KW-0472">Membrane</keyword>
<proteinExistence type="predicted"/>
<gene>
    <name evidence="2" type="ORF">CWB98_10905</name>
</gene>
<evidence type="ECO:0000256" key="1">
    <source>
        <dbReference type="SAM" id="Phobius"/>
    </source>
</evidence>